<dbReference type="AlphaFoldDB" id="A0A804UFQ8"/>
<accession>A0A804UFQ8</accession>
<organism evidence="1 2">
    <name type="scientific">Zea mays</name>
    <name type="common">Maize</name>
    <dbReference type="NCBI Taxonomy" id="4577"/>
    <lineage>
        <taxon>Eukaryota</taxon>
        <taxon>Viridiplantae</taxon>
        <taxon>Streptophyta</taxon>
        <taxon>Embryophyta</taxon>
        <taxon>Tracheophyta</taxon>
        <taxon>Spermatophyta</taxon>
        <taxon>Magnoliopsida</taxon>
        <taxon>Liliopsida</taxon>
        <taxon>Poales</taxon>
        <taxon>Poaceae</taxon>
        <taxon>PACMAD clade</taxon>
        <taxon>Panicoideae</taxon>
        <taxon>Andropogonodae</taxon>
        <taxon>Andropogoneae</taxon>
        <taxon>Tripsacinae</taxon>
        <taxon>Zea</taxon>
    </lineage>
</organism>
<protein>
    <submittedName>
        <fullName evidence="1">Uncharacterized protein</fullName>
    </submittedName>
</protein>
<proteinExistence type="predicted"/>
<reference evidence="1" key="3">
    <citation type="submission" date="2021-05" db="UniProtKB">
        <authorList>
            <consortium name="EnsemblPlants"/>
        </authorList>
    </citation>
    <scope>IDENTIFICATION</scope>
    <source>
        <strain evidence="1">cv. B73</strain>
    </source>
</reference>
<dbReference type="Gramene" id="Zm00001eb339770_T002">
    <property type="protein sequence ID" value="Zm00001eb339770_P002"/>
    <property type="gene ID" value="Zm00001eb339770"/>
</dbReference>
<keyword evidence="2" id="KW-1185">Reference proteome</keyword>
<dbReference type="Proteomes" id="UP000007305">
    <property type="component" value="Chromosome 8"/>
</dbReference>
<sequence>MSICTCIFSQLMIKGTNKIMPTLLHVLLVSQKSGKNTVEKRGHSEFSEVLPRLPRTVFWPYIGRFLEDNNEIF</sequence>
<dbReference type="EnsemblPlants" id="Zm00001eb339770_T002">
    <property type="protein sequence ID" value="Zm00001eb339770_P002"/>
    <property type="gene ID" value="Zm00001eb339770"/>
</dbReference>
<evidence type="ECO:0000313" key="2">
    <source>
        <dbReference type="Proteomes" id="UP000007305"/>
    </source>
</evidence>
<evidence type="ECO:0000313" key="1">
    <source>
        <dbReference type="EnsemblPlants" id="Zm00001eb339770_P002"/>
    </source>
</evidence>
<name>A0A804UFQ8_MAIZE</name>
<reference evidence="1" key="2">
    <citation type="submission" date="2019-07" db="EMBL/GenBank/DDBJ databases">
        <authorList>
            <person name="Seetharam A."/>
            <person name="Woodhouse M."/>
            <person name="Cannon E."/>
        </authorList>
    </citation>
    <scope>NUCLEOTIDE SEQUENCE [LARGE SCALE GENOMIC DNA]</scope>
    <source>
        <strain evidence="1">cv. B73</strain>
    </source>
</reference>
<reference evidence="2" key="1">
    <citation type="journal article" date="2009" name="Science">
        <title>The B73 maize genome: complexity, diversity, and dynamics.</title>
        <authorList>
            <person name="Schnable P.S."/>
            <person name="Ware D."/>
            <person name="Fulton R.S."/>
            <person name="Stein J.C."/>
            <person name="Wei F."/>
            <person name="Pasternak S."/>
            <person name="Liang C."/>
            <person name="Zhang J."/>
            <person name="Fulton L."/>
            <person name="Graves T.A."/>
            <person name="Minx P."/>
            <person name="Reily A.D."/>
            <person name="Courtney L."/>
            <person name="Kruchowski S.S."/>
            <person name="Tomlinson C."/>
            <person name="Strong C."/>
            <person name="Delehaunty K."/>
            <person name="Fronick C."/>
            <person name="Courtney B."/>
            <person name="Rock S.M."/>
            <person name="Belter E."/>
            <person name="Du F."/>
            <person name="Kim K."/>
            <person name="Abbott R.M."/>
            <person name="Cotton M."/>
            <person name="Levy A."/>
            <person name="Marchetto P."/>
            <person name="Ochoa K."/>
            <person name="Jackson S.M."/>
            <person name="Gillam B."/>
            <person name="Chen W."/>
            <person name="Yan L."/>
            <person name="Higginbotham J."/>
            <person name="Cardenas M."/>
            <person name="Waligorski J."/>
            <person name="Applebaum E."/>
            <person name="Phelps L."/>
            <person name="Falcone J."/>
            <person name="Kanchi K."/>
            <person name="Thane T."/>
            <person name="Scimone A."/>
            <person name="Thane N."/>
            <person name="Henke J."/>
            <person name="Wang T."/>
            <person name="Ruppert J."/>
            <person name="Shah N."/>
            <person name="Rotter K."/>
            <person name="Hodges J."/>
            <person name="Ingenthron E."/>
            <person name="Cordes M."/>
            <person name="Kohlberg S."/>
            <person name="Sgro J."/>
            <person name="Delgado B."/>
            <person name="Mead K."/>
            <person name="Chinwalla A."/>
            <person name="Leonard S."/>
            <person name="Crouse K."/>
            <person name="Collura K."/>
            <person name="Kudrna D."/>
            <person name="Currie J."/>
            <person name="He R."/>
            <person name="Angelova A."/>
            <person name="Rajasekar S."/>
            <person name="Mueller T."/>
            <person name="Lomeli R."/>
            <person name="Scara G."/>
            <person name="Ko A."/>
            <person name="Delaney K."/>
            <person name="Wissotski M."/>
            <person name="Lopez G."/>
            <person name="Campos D."/>
            <person name="Braidotti M."/>
            <person name="Ashley E."/>
            <person name="Golser W."/>
            <person name="Kim H."/>
            <person name="Lee S."/>
            <person name="Lin J."/>
            <person name="Dujmic Z."/>
            <person name="Kim W."/>
            <person name="Talag J."/>
            <person name="Zuccolo A."/>
            <person name="Fan C."/>
            <person name="Sebastian A."/>
            <person name="Kramer M."/>
            <person name="Spiegel L."/>
            <person name="Nascimento L."/>
            <person name="Zutavern T."/>
            <person name="Miller B."/>
            <person name="Ambroise C."/>
            <person name="Muller S."/>
            <person name="Spooner W."/>
            <person name="Narechania A."/>
            <person name="Ren L."/>
            <person name="Wei S."/>
            <person name="Kumari S."/>
            <person name="Faga B."/>
            <person name="Levy M.J."/>
            <person name="McMahan L."/>
            <person name="Van Buren P."/>
            <person name="Vaughn M.W."/>
            <person name="Ying K."/>
            <person name="Yeh C.-T."/>
            <person name="Emrich S.J."/>
            <person name="Jia Y."/>
            <person name="Kalyanaraman A."/>
            <person name="Hsia A.-P."/>
            <person name="Barbazuk W.B."/>
            <person name="Baucom R.S."/>
            <person name="Brutnell T.P."/>
            <person name="Carpita N.C."/>
            <person name="Chaparro C."/>
            <person name="Chia J.-M."/>
            <person name="Deragon J.-M."/>
            <person name="Estill J.C."/>
            <person name="Fu Y."/>
            <person name="Jeddeloh J.A."/>
            <person name="Han Y."/>
            <person name="Lee H."/>
            <person name="Li P."/>
            <person name="Lisch D.R."/>
            <person name="Liu S."/>
            <person name="Liu Z."/>
            <person name="Nagel D.H."/>
            <person name="McCann M.C."/>
            <person name="SanMiguel P."/>
            <person name="Myers A.M."/>
            <person name="Nettleton D."/>
            <person name="Nguyen J."/>
            <person name="Penning B.W."/>
            <person name="Ponnala L."/>
            <person name="Schneider K.L."/>
            <person name="Schwartz D.C."/>
            <person name="Sharma A."/>
            <person name="Soderlund C."/>
            <person name="Springer N.M."/>
            <person name="Sun Q."/>
            <person name="Wang H."/>
            <person name="Waterman M."/>
            <person name="Westerman R."/>
            <person name="Wolfgruber T.K."/>
            <person name="Yang L."/>
            <person name="Yu Y."/>
            <person name="Zhang L."/>
            <person name="Zhou S."/>
            <person name="Zhu Q."/>
            <person name="Bennetzen J.L."/>
            <person name="Dawe R.K."/>
            <person name="Jiang J."/>
            <person name="Jiang N."/>
            <person name="Presting G.G."/>
            <person name="Wessler S.R."/>
            <person name="Aluru S."/>
            <person name="Martienssen R.A."/>
            <person name="Clifton S.W."/>
            <person name="McCombie W.R."/>
            <person name="Wing R.A."/>
            <person name="Wilson R.K."/>
        </authorList>
    </citation>
    <scope>NUCLEOTIDE SEQUENCE [LARGE SCALE GENOMIC DNA]</scope>
    <source>
        <strain evidence="2">cv. B73</strain>
    </source>
</reference>